<dbReference type="EMBL" id="JOJR01004025">
    <property type="protein sequence ID" value="RCN27500.1"/>
    <property type="molecule type" value="Genomic_DNA"/>
</dbReference>
<name>A0A368F996_ANCCA</name>
<evidence type="ECO:0000313" key="2">
    <source>
        <dbReference type="Proteomes" id="UP000252519"/>
    </source>
</evidence>
<gene>
    <name evidence="1" type="ORF">ANCCAN_26764</name>
</gene>
<accession>A0A368F996</accession>
<proteinExistence type="predicted"/>
<comment type="caution">
    <text evidence="1">The sequence shown here is derived from an EMBL/GenBank/DDBJ whole genome shotgun (WGS) entry which is preliminary data.</text>
</comment>
<dbReference type="AlphaFoldDB" id="A0A368F996"/>
<dbReference type="Proteomes" id="UP000252519">
    <property type="component" value="Unassembled WGS sequence"/>
</dbReference>
<evidence type="ECO:0000313" key="1">
    <source>
        <dbReference type="EMBL" id="RCN27500.1"/>
    </source>
</evidence>
<organism evidence="1 2">
    <name type="scientific">Ancylostoma caninum</name>
    <name type="common">Dog hookworm</name>
    <dbReference type="NCBI Taxonomy" id="29170"/>
    <lineage>
        <taxon>Eukaryota</taxon>
        <taxon>Metazoa</taxon>
        <taxon>Ecdysozoa</taxon>
        <taxon>Nematoda</taxon>
        <taxon>Chromadorea</taxon>
        <taxon>Rhabditida</taxon>
        <taxon>Rhabditina</taxon>
        <taxon>Rhabditomorpha</taxon>
        <taxon>Strongyloidea</taxon>
        <taxon>Ancylostomatidae</taxon>
        <taxon>Ancylostomatinae</taxon>
        <taxon>Ancylostoma</taxon>
    </lineage>
</organism>
<sequence length="144" mass="15904">MGSPRSKVFEVTIYRNGVYLRPPLKLTASDNSQPVFVIASDPDIDQIDANTKYDRIKLALGQNAEYREAKNTSLQLVAAAEVMVSVPIYFVPSQSKLSVSICLKDAYDQQPTNVQQAAILSVSNTALGVDEVRSNLRLNRRFIG</sequence>
<keyword evidence="2" id="KW-1185">Reference proteome</keyword>
<reference evidence="1 2" key="1">
    <citation type="submission" date="2014-10" db="EMBL/GenBank/DDBJ databases">
        <title>Draft genome of the hookworm Ancylostoma caninum.</title>
        <authorList>
            <person name="Mitreva M."/>
        </authorList>
    </citation>
    <scope>NUCLEOTIDE SEQUENCE [LARGE SCALE GENOMIC DNA]</scope>
    <source>
        <strain evidence="1 2">Baltimore</strain>
    </source>
</reference>
<protein>
    <submittedName>
        <fullName evidence="1">Uncharacterized protein</fullName>
    </submittedName>
</protein>